<dbReference type="AlphaFoldDB" id="A0A087T134"/>
<reference evidence="1 2" key="1">
    <citation type="submission" date="2013-11" db="EMBL/GenBank/DDBJ databases">
        <title>Genome sequencing of Stegodyphus mimosarum.</title>
        <authorList>
            <person name="Bechsgaard J."/>
        </authorList>
    </citation>
    <scope>NUCLEOTIDE SEQUENCE [LARGE SCALE GENOMIC DNA]</scope>
</reference>
<proteinExistence type="predicted"/>
<sequence>MNFFGNGHQNKFKLCLGFNHSSALITDMFKSSCNINFFCALGHAVENHINQAVCSSSTDTITAVNNNRARSSSVRFVHF</sequence>
<keyword evidence="2" id="KW-1185">Reference proteome</keyword>
<protein>
    <submittedName>
        <fullName evidence="1">Uncharacterized protein</fullName>
    </submittedName>
</protein>
<name>A0A087T134_STEMI</name>
<organism evidence="1 2">
    <name type="scientific">Stegodyphus mimosarum</name>
    <name type="common">African social velvet spider</name>
    <dbReference type="NCBI Taxonomy" id="407821"/>
    <lineage>
        <taxon>Eukaryota</taxon>
        <taxon>Metazoa</taxon>
        <taxon>Ecdysozoa</taxon>
        <taxon>Arthropoda</taxon>
        <taxon>Chelicerata</taxon>
        <taxon>Arachnida</taxon>
        <taxon>Araneae</taxon>
        <taxon>Araneomorphae</taxon>
        <taxon>Entelegynae</taxon>
        <taxon>Eresoidea</taxon>
        <taxon>Eresidae</taxon>
        <taxon>Stegodyphus</taxon>
    </lineage>
</organism>
<evidence type="ECO:0000313" key="2">
    <source>
        <dbReference type="Proteomes" id="UP000054359"/>
    </source>
</evidence>
<dbReference type="Proteomes" id="UP000054359">
    <property type="component" value="Unassembled WGS sequence"/>
</dbReference>
<evidence type="ECO:0000313" key="1">
    <source>
        <dbReference type="EMBL" id="KFM58823.1"/>
    </source>
</evidence>
<accession>A0A087T134</accession>
<feature type="non-terminal residue" evidence="1">
    <location>
        <position position="79"/>
    </location>
</feature>
<gene>
    <name evidence="1" type="ORF">X975_10786</name>
</gene>
<dbReference type="EMBL" id="KK112916">
    <property type="protein sequence ID" value="KFM58823.1"/>
    <property type="molecule type" value="Genomic_DNA"/>
</dbReference>